<gene>
    <name evidence="1" type="ORF">CPELLU_LOCUS267</name>
</gene>
<accession>A0A9N8VKJ3</accession>
<keyword evidence="2" id="KW-1185">Reference proteome</keyword>
<reference evidence="1" key="1">
    <citation type="submission" date="2021-06" db="EMBL/GenBank/DDBJ databases">
        <authorList>
            <person name="Kallberg Y."/>
            <person name="Tangrot J."/>
            <person name="Rosling A."/>
        </authorList>
    </citation>
    <scope>NUCLEOTIDE SEQUENCE</scope>
    <source>
        <strain evidence="1">FL966</strain>
    </source>
</reference>
<organism evidence="1 2">
    <name type="scientific">Cetraspora pellucida</name>
    <dbReference type="NCBI Taxonomy" id="1433469"/>
    <lineage>
        <taxon>Eukaryota</taxon>
        <taxon>Fungi</taxon>
        <taxon>Fungi incertae sedis</taxon>
        <taxon>Mucoromycota</taxon>
        <taxon>Glomeromycotina</taxon>
        <taxon>Glomeromycetes</taxon>
        <taxon>Diversisporales</taxon>
        <taxon>Gigasporaceae</taxon>
        <taxon>Cetraspora</taxon>
    </lineage>
</organism>
<name>A0A9N8VKJ3_9GLOM</name>
<comment type="caution">
    <text evidence="1">The sequence shown here is derived from an EMBL/GenBank/DDBJ whole genome shotgun (WGS) entry which is preliminary data.</text>
</comment>
<sequence>MFWFVHDPLYAIFEGNVFHENVLFRFQFLAKTEVIEVGTG</sequence>
<dbReference type="Proteomes" id="UP000789759">
    <property type="component" value="Unassembled WGS sequence"/>
</dbReference>
<protein>
    <submittedName>
        <fullName evidence="1">21862_t:CDS:1</fullName>
    </submittedName>
</protein>
<proteinExistence type="predicted"/>
<dbReference type="AlphaFoldDB" id="A0A9N8VKJ3"/>
<dbReference type="EMBL" id="CAJVQA010000060">
    <property type="protein sequence ID" value="CAG8453447.1"/>
    <property type="molecule type" value="Genomic_DNA"/>
</dbReference>
<evidence type="ECO:0000313" key="1">
    <source>
        <dbReference type="EMBL" id="CAG8453447.1"/>
    </source>
</evidence>
<evidence type="ECO:0000313" key="2">
    <source>
        <dbReference type="Proteomes" id="UP000789759"/>
    </source>
</evidence>